<evidence type="ECO:0000313" key="3">
    <source>
        <dbReference type="EMBL" id="MDE48603.1"/>
    </source>
</evidence>
<sequence length="217" mass="24782">MGKKKYIFQVCLELVELSNVALRNEFIFVKIRQKNGGKLNYLSSKSEVRDHKVIWNEKINFKCKTQANAATGILNECYLRFSIRKETRLGGTYKLGFVDVNLSEYAGCGRQSGRYLLEGYTSLTRLDNSILKFCIDMQLISGDPLFKRHTNIIEETPKDAQSVSLDQHFATDSFRIMKTPDSTRVNNDLAVNEIIQENLNQTIDASRTNKGLSLRDI</sequence>
<dbReference type="PANTHER" id="PTHR21456:SF1">
    <property type="entry name" value="C2 NT-TYPE DOMAIN-CONTAINING PROTEIN"/>
    <property type="match status" value="1"/>
</dbReference>
<dbReference type="Pfam" id="PF10358">
    <property type="entry name" value="NT-C2"/>
    <property type="match status" value="1"/>
</dbReference>
<dbReference type="InterPro" id="IPR039931">
    <property type="entry name" value="EEIG1/2-like"/>
</dbReference>
<dbReference type="InterPro" id="IPR019448">
    <property type="entry name" value="NT-C2"/>
</dbReference>
<feature type="domain" description="C2 NT-type" evidence="2">
    <location>
        <begin position="1"/>
        <end position="139"/>
    </location>
</feature>
<name>A0A6G1SF96_9ACAR</name>
<dbReference type="AlphaFoldDB" id="A0A6G1SF96"/>
<reference evidence="3" key="1">
    <citation type="submission" date="2018-10" db="EMBL/GenBank/DDBJ databases">
        <title>Transcriptome assembly of Aceria tosichella (Wheat curl mite) Type 2.</title>
        <authorList>
            <person name="Scully E.D."/>
            <person name="Geib S.M."/>
            <person name="Palmer N.A."/>
            <person name="Gupta A.K."/>
            <person name="Sarath G."/>
            <person name="Tatineni S."/>
        </authorList>
    </citation>
    <scope>NUCLEOTIDE SEQUENCE</scope>
    <source>
        <strain evidence="3">LincolnNE</strain>
    </source>
</reference>
<protein>
    <submittedName>
        <fullName evidence="3">Protein FAM102B</fullName>
    </submittedName>
</protein>
<organism evidence="3">
    <name type="scientific">Aceria tosichella</name>
    <name type="common">wheat curl mite</name>
    <dbReference type="NCBI Taxonomy" id="561515"/>
    <lineage>
        <taxon>Eukaryota</taxon>
        <taxon>Metazoa</taxon>
        <taxon>Ecdysozoa</taxon>
        <taxon>Arthropoda</taxon>
        <taxon>Chelicerata</taxon>
        <taxon>Arachnida</taxon>
        <taxon>Acari</taxon>
        <taxon>Acariformes</taxon>
        <taxon>Trombidiformes</taxon>
        <taxon>Prostigmata</taxon>
        <taxon>Eupodina</taxon>
        <taxon>Eriophyoidea</taxon>
        <taxon>Eriophyidae</taxon>
        <taxon>Eriophyinae</taxon>
        <taxon>Aceriini</taxon>
        <taxon>Aceria</taxon>
    </lineage>
</organism>
<gene>
    <name evidence="3" type="primary">FAM102B</name>
    <name evidence="3" type="ORF">g.14739</name>
</gene>
<accession>A0A6G1SF96</accession>
<evidence type="ECO:0000256" key="1">
    <source>
        <dbReference type="ARBA" id="ARBA00034780"/>
    </source>
</evidence>
<proteinExistence type="inferred from homology"/>
<evidence type="ECO:0000259" key="2">
    <source>
        <dbReference type="PROSITE" id="PS51840"/>
    </source>
</evidence>
<dbReference type="EMBL" id="GGYP01003832">
    <property type="protein sequence ID" value="MDE48603.1"/>
    <property type="molecule type" value="Transcribed_RNA"/>
</dbReference>
<dbReference type="PROSITE" id="PS51840">
    <property type="entry name" value="C2_NT"/>
    <property type="match status" value="1"/>
</dbReference>
<comment type="similarity">
    <text evidence="1">Belongs to the EEIG family.</text>
</comment>
<dbReference type="PANTHER" id="PTHR21456">
    <property type="entry name" value="FAMILY WITH SEQUENCE SIMILARITY 102"/>
    <property type="match status" value="1"/>
</dbReference>